<gene>
    <name evidence="1" type="ORF">ACFFU9_10500</name>
</gene>
<evidence type="ECO:0000313" key="1">
    <source>
        <dbReference type="EMBL" id="MFB9057170.1"/>
    </source>
</evidence>
<reference evidence="1 2" key="1">
    <citation type="submission" date="2024-09" db="EMBL/GenBank/DDBJ databases">
        <authorList>
            <person name="Sun Q."/>
            <person name="Mori K."/>
        </authorList>
    </citation>
    <scope>NUCLEOTIDE SEQUENCE [LARGE SCALE GENOMIC DNA]</scope>
    <source>
        <strain evidence="1 2">CECT 8622</strain>
    </source>
</reference>
<dbReference type="InterPro" id="IPR058148">
    <property type="entry name" value="M949_RS01915-like_dom"/>
</dbReference>
<accession>A0ABV5FCJ8</accession>
<sequence length="338" mass="38872">MKIKNLRNSMLMLTDPHLLQGKSIIKILVIICLLSSCNMNLKNKSSAKALEITNVKNDSLIFHEKWNDKSGENIFKIEKYVNYEAGEGENIFKLSVSLQNSFGLTSIKDSILDCPVETDLNFIAKSFELSDIDDDGFKEISFVYNKYCRGDISGDDLLLLCIDKNTTYFVKGYRTNKAFLKDDSYDSFGEMQETNMPKRFEGKMSKKWLKYSNEDFTHSDEEVNNHYHNLLKNENEKLDKLYVWQGTYSFDFGGFQMGEEYEGTVAFKIEDMATKVSFNGNEELLNIVGITKDTLQLEDSGGDIFKIYKDDQGYFNVSGHRIYMLSPPNKSQLLTKEE</sequence>
<keyword evidence="2" id="KW-1185">Reference proteome</keyword>
<comment type="caution">
    <text evidence="1">The sequence shown here is derived from an EMBL/GenBank/DDBJ whole genome shotgun (WGS) entry which is preliminary data.</text>
</comment>
<dbReference type="NCBIfam" id="NF046077">
    <property type="entry name" value="LPS_M949_RS01915"/>
    <property type="match status" value="1"/>
</dbReference>
<proteinExistence type="predicted"/>
<protein>
    <submittedName>
        <fullName evidence="1">M949_RS01915 family surface polysaccharide biosynthesis protein</fullName>
    </submittedName>
</protein>
<organism evidence="1 2">
    <name type="scientific">Mariniflexile ostreae</name>
    <dbReference type="NCBI Taxonomy" id="1520892"/>
    <lineage>
        <taxon>Bacteria</taxon>
        <taxon>Pseudomonadati</taxon>
        <taxon>Bacteroidota</taxon>
        <taxon>Flavobacteriia</taxon>
        <taxon>Flavobacteriales</taxon>
        <taxon>Flavobacteriaceae</taxon>
        <taxon>Mariniflexile</taxon>
    </lineage>
</organism>
<name>A0ABV5FCJ8_9FLAO</name>
<dbReference type="EMBL" id="JBHMFC010000051">
    <property type="protein sequence ID" value="MFB9057170.1"/>
    <property type="molecule type" value="Genomic_DNA"/>
</dbReference>
<dbReference type="Proteomes" id="UP001589585">
    <property type="component" value="Unassembled WGS sequence"/>
</dbReference>
<evidence type="ECO:0000313" key="2">
    <source>
        <dbReference type="Proteomes" id="UP001589585"/>
    </source>
</evidence>